<protein>
    <submittedName>
        <fullName evidence="2">Divalent ion tolerance protein CutA</fullName>
    </submittedName>
</protein>
<dbReference type="GO" id="GO:0005507">
    <property type="term" value="F:copper ion binding"/>
    <property type="evidence" value="ECO:0007669"/>
    <property type="project" value="TreeGrafter"/>
</dbReference>
<dbReference type="OrthoDB" id="37622at2"/>
<comment type="similarity">
    <text evidence="1">Belongs to the CutA family.</text>
</comment>
<dbReference type="InterPro" id="IPR015867">
    <property type="entry name" value="N-reg_PII/ATP_PRibTrfase_C"/>
</dbReference>
<dbReference type="InterPro" id="IPR011322">
    <property type="entry name" value="N-reg_PII-like_a/b"/>
</dbReference>
<gene>
    <name evidence="2" type="primary">cutA</name>
    <name evidence="2" type="ORF">Dpo_1c02700</name>
</gene>
<dbReference type="RefSeq" id="WP_006963789.1">
    <property type="nucleotide sequence ID" value="NZ_APJX01000001.1"/>
</dbReference>
<evidence type="ECO:0000313" key="2">
    <source>
        <dbReference type="EMBL" id="EMS81131.1"/>
    </source>
</evidence>
<dbReference type="AlphaFoldDB" id="S0G7S3"/>
<proteinExistence type="inferred from homology"/>
<reference evidence="2 3" key="1">
    <citation type="journal article" date="2013" name="Genome Announc.">
        <title>Draft Genome Sequence of Desulfotignum phosphitoxidans DSM 13687 Strain FiPS-3.</title>
        <authorList>
            <person name="Poehlein A."/>
            <person name="Daniel R."/>
            <person name="Simeonova D.D."/>
        </authorList>
    </citation>
    <scope>NUCLEOTIDE SEQUENCE [LARGE SCALE GENOMIC DNA]</scope>
    <source>
        <strain evidence="2 3">DSM 13687</strain>
    </source>
</reference>
<name>S0G7S3_9BACT</name>
<dbReference type="PANTHER" id="PTHR23419">
    <property type="entry name" value="DIVALENT CATION TOLERANCE CUTA-RELATED"/>
    <property type="match status" value="1"/>
</dbReference>
<dbReference type="Pfam" id="PF03091">
    <property type="entry name" value="CutA1"/>
    <property type="match status" value="1"/>
</dbReference>
<sequence>MSYCMVLVTCKDETEARSLASRIVHDKLAACVQMNPVVSVYTWEGRVQTETETRLTIKTRTSLYPALESFIRTHHTYEVPQIVQIPISRGLPEFLDWIDQTTGA</sequence>
<dbReference type="InterPro" id="IPR004323">
    <property type="entry name" value="Ion_tolerance_CutA"/>
</dbReference>
<dbReference type="Gene3D" id="3.30.70.120">
    <property type="match status" value="1"/>
</dbReference>
<dbReference type="PANTHER" id="PTHR23419:SF8">
    <property type="entry name" value="FI09726P"/>
    <property type="match status" value="1"/>
</dbReference>
<comment type="caution">
    <text evidence="2">The sequence shown here is derived from an EMBL/GenBank/DDBJ whole genome shotgun (WGS) entry which is preliminary data.</text>
</comment>
<accession>S0G7S3</accession>
<keyword evidence="3" id="KW-1185">Reference proteome</keyword>
<dbReference type="GO" id="GO:0010038">
    <property type="term" value="P:response to metal ion"/>
    <property type="evidence" value="ECO:0007669"/>
    <property type="project" value="InterPro"/>
</dbReference>
<dbReference type="SUPFAM" id="SSF54913">
    <property type="entry name" value="GlnB-like"/>
    <property type="match status" value="1"/>
</dbReference>
<evidence type="ECO:0000313" key="3">
    <source>
        <dbReference type="Proteomes" id="UP000014216"/>
    </source>
</evidence>
<dbReference type="Proteomes" id="UP000014216">
    <property type="component" value="Unassembled WGS sequence"/>
</dbReference>
<dbReference type="EMBL" id="APJX01000001">
    <property type="protein sequence ID" value="EMS81131.1"/>
    <property type="molecule type" value="Genomic_DNA"/>
</dbReference>
<organism evidence="2 3">
    <name type="scientific">Desulfotignum phosphitoxidans DSM 13687</name>
    <dbReference type="NCBI Taxonomy" id="1286635"/>
    <lineage>
        <taxon>Bacteria</taxon>
        <taxon>Pseudomonadati</taxon>
        <taxon>Thermodesulfobacteriota</taxon>
        <taxon>Desulfobacteria</taxon>
        <taxon>Desulfobacterales</taxon>
        <taxon>Desulfobacteraceae</taxon>
        <taxon>Desulfotignum</taxon>
    </lineage>
</organism>
<evidence type="ECO:0000256" key="1">
    <source>
        <dbReference type="ARBA" id="ARBA00010169"/>
    </source>
</evidence>